<sequence>MNSLLELRERMKEFYADYDVYIRPVLRFAIAIISFMAITNTIGYMSILNNLFVVVILAVICAILPLNGVVLIGCALIVANGFGLSPIVGAFALALYLLMVLLYFRFVPKEALAIILTPAAFVLHVPVVVPLTLGLLRGPLSSITVICGILSWKFVEGLPKTIEPLINSKDANLLDTIQAVPKVLVSADTILSLITCVVVVLIVSAIRKLVSTRSWEIAIVVGSVIYLGLTIAGGIILGADVNYVYEVVGTVSSILVCLVLEFFCYSADYRGSEYLQFEDERNYYYVKVTPKKRPQYDTDLEEEMDEEDNIASGDDALFIQRREPSEVEKKFEGINLQSKLEESLKTLNTNQTGRENTPESSRDDVYNPNAAHTGFVPRSEIEDMPTMNLGGVSESLKGSLRADDAFNPEAGETKRL</sequence>
<dbReference type="HOGENOM" id="CLU_059528_0_0_9"/>
<feature type="transmembrane region" description="Helical" evidence="2">
    <location>
        <begin position="111"/>
        <end position="133"/>
    </location>
</feature>
<dbReference type="eggNOG" id="ENOG502Z9W3">
    <property type="taxonomic scope" value="Bacteria"/>
</dbReference>
<feature type="transmembrane region" description="Helical" evidence="2">
    <location>
        <begin position="51"/>
        <end position="78"/>
    </location>
</feature>
<evidence type="ECO:0000313" key="3">
    <source>
        <dbReference type="EMBL" id="EIM56888.1"/>
    </source>
</evidence>
<dbReference type="OrthoDB" id="1766220at2"/>
<dbReference type="EMBL" id="CM001487">
    <property type="protein sequence ID" value="EIM56888.1"/>
    <property type="molecule type" value="Genomic_DNA"/>
</dbReference>
<evidence type="ECO:0000256" key="1">
    <source>
        <dbReference type="SAM" id="MobiDB-lite"/>
    </source>
</evidence>
<organism evidence="3 4">
    <name type="scientific">Eubacterium cellulosolvens (strain ATCC 43171 / JCM 9499 / 6)</name>
    <name type="common">Cillobacterium cellulosolvens</name>
    <dbReference type="NCBI Taxonomy" id="633697"/>
    <lineage>
        <taxon>Bacteria</taxon>
        <taxon>Bacillati</taxon>
        <taxon>Bacillota</taxon>
        <taxon>Clostridia</taxon>
        <taxon>Eubacteriales</taxon>
        <taxon>Eubacteriaceae</taxon>
        <taxon>Eubacterium</taxon>
    </lineage>
</organism>
<reference evidence="3 4" key="2">
    <citation type="submission" date="2012-02" db="EMBL/GenBank/DDBJ databases">
        <title>Improved High-Quality Draft sequence of Eubacterium cellulosolvens 6.</title>
        <authorList>
            <consortium name="US DOE Joint Genome Institute"/>
            <person name="Lucas S."/>
            <person name="Han J."/>
            <person name="Lapidus A."/>
            <person name="Cheng J.-F."/>
            <person name="Goodwin L."/>
            <person name="Pitluck S."/>
            <person name="Peters L."/>
            <person name="Mikhailova N."/>
            <person name="Gu W."/>
            <person name="Detter J.C."/>
            <person name="Han C."/>
            <person name="Tapia R."/>
            <person name="Land M."/>
            <person name="Hauser L."/>
            <person name="Kyrpides N."/>
            <person name="Ivanova N."/>
            <person name="Pagani I."/>
            <person name="Johnson E."/>
            <person name="Mukhopadhyay B."/>
            <person name="Anderson I."/>
            <person name="Woyke T."/>
        </authorList>
    </citation>
    <scope>NUCLEOTIDE SEQUENCE [LARGE SCALE GENOMIC DNA]</scope>
    <source>
        <strain evidence="3 4">6</strain>
    </source>
</reference>
<dbReference type="AlphaFoldDB" id="I5ASW5"/>
<feature type="region of interest" description="Disordered" evidence="1">
    <location>
        <begin position="347"/>
        <end position="370"/>
    </location>
</feature>
<evidence type="ECO:0000313" key="4">
    <source>
        <dbReference type="Proteomes" id="UP000005753"/>
    </source>
</evidence>
<keyword evidence="2" id="KW-1133">Transmembrane helix</keyword>
<feature type="transmembrane region" description="Helical" evidence="2">
    <location>
        <begin position="190"/>
        <end position="210"/>
    </location>
</feature>
<protein>
    <submittedName>
        <fullName evidence="3">Uncharacterized protein</fullName>
    </submittedName>
</protein>
<keyword evidence="4" id="KW-1185">Reference proteome</keyword>
<keyword evidence="2" id="KW-0812">Transmembrane</keyword>
<feature type="transmembrane region" description="Helical" evidence="2">
    <location>
        <begin position="217"/>
        <end position="237"/>
    </location>
</feature>
<evidence type="ECO:0000256" key="2">
    <source>
        <dbReference type="SAM" id="Phobius"/>
    </source>
</evidence>
<feature type="compositionally biased region" description="Basic and acidic residues" evidence="1">
    <location>
        <begin position="356"/>
        <end position="365"/>
    </location>
</feature>
<name>I5ASW5_EUBC6</name>
<reference evidence="3 4" key="1">
    <citation type="submission" date="2010-08" db="EMBL/GenBank/DDBJ databases">
        <authorList>
            <consortium name="US DOE Joint Genome Institute (JGI-PGF)"/>
            <person name="Lucas S."/>
            <person name="Copeland A."/>
            <person name="Lapidus A."/>
            <person name="Cheng J.-F."/>
            <person name="Bruce D."/>
            <person name="Goodwin L."/>
            <person name="Pitluck S."/>
            <person name="Land M.L."/>
            <person name="Hauser L."/>
            <person name="Chang Y.-J."/>
            <person name="Anderson I.J."/>
            <person name="Johnson E."/>
            <person name="Mulhopadhyay B."/>
            <person name="Kyrpides N."/>
            <person name="Woyke T.J."/>
        </authorList>
    </citation>
    <scope>NUCLEOTIDE SEQUENCE [LARGE SCALE GENOMIC DNA]</scope>
    <source>
        <strain evidence="3 4">6</strain>
    </source>
</reference>
<feature type="transmembrane region" description="Helical" evidence="2">
    <location>
        <begin position="84"/>
        <end position="104"/>
    </location>
</feature>
<accession>I5ASW5</accession>
<dbReference type="Proteomes" id="UP000005753">
    <property type="component" value="Chromosome"/>
</dbReference>
<feature type="transmembrane region" description="Helical" evidence="2">
    <location>
        <begin position="243"/>
        <end position="265"/>
    </location>
</feature>
<keyword evidence="2" id="KW-0472">Membrane</keyword>
<feature type="transmembrane region" description="Helical" evidence="2">
    <location>
        <begin position="20"/>
        <end position="39"/>
    </location>
</feature>
<proteinExistence type="predicted"/>
<gene>
    <name evidence="3" type="ORF">EubceDRAFT1_1070</name>
</gene>
<feature type="region of interest" description="Disordered" evidence="1">
    <location>
        <begin position="382"/>
        <end position="416"/>
    </location>
</feature>
<dbReference type="STRING" id="633697.EubceDRAFT1_1070"/>